<evidence type="ECO:0000256" key="5">
    <source>
        <dbReference type="ARBA" id="ARBA00022490"/>
    </source>
</evidence>
<dbReference type="KEGG" id="ttt:THITE_2147951"/>
<dbReference type="Gene3D" id="3.30.540.30">
    <property type="match status" value="3"/>
</dbReference>
<feature type="binding site" evidence="13">
    <location>
        <position position="449"/>
    </location>
    <ligand>
        <name>Zn(2+)</name>
        <dbReference type="ChEBI" id="CHEBI:29105"/>
        <note>catalytic</note>
    </ligand>
</feature>
<evidence type="ECO:0000256" key="2">
    <source>
        <dbReference type="ARBA" id="ARBA00004496"/>
    </source>
</evidence>
<comment type="similarity">
    <text evidence="3 11">Belongs to the peptidase M49 family.</text>
</comment>
<reference evidence="14 15" key="1">
    <citation type="journal article" date="2011" name="Nat. Biotechnol.">
        <title>Comparative genomic analysis of the thermophilic biomass-degrading fungi Myceliophthora thermophila and Thielavia terrestris.</title>
        <authorList>
            <person name="Berka R.M."/>
            <person name="Grigoriev I.V."/>
            <person name="Otillar R."/>
            <person name="Salamov A."/>
            <person name="Grimwood J."/>
            <person name="Reid I."/>
            <person name="Ishmael N."/>
            <person name="John T."/>
            <person name="Darmond C."/>
            <person name="Moisan M.-C."/>
            <person name="Henrissat B."/>
            <person name="Coutinho P.M."/>
            <person name="Lombard V."/>
            <person name="Natvig D.O."/>
            <person name="Lindquist E."/>
            <person name="Schmutz J."/>
            <person name="Lucas S."/>
            <person name="Harris P."/>
            <person name="Powlowski J."/>
            <person name="Bellemare A."/>
            <person name="Taylor D."/>
            <person name="Butler G."/>
            <person name="de Vries R.P."/>
            <person name="Allijn I.E."/>
            <person name="van den Brink J."/>
            <person name="Ushinsky S."/>
            <person name="Storms R."/>
            <person name="Powell A.J."/>
            <person name="Paulsen I.T."/>
            <person name="Elbourne L.D.H."/>
            <person name="Baker S.E."/>
            <person name="Magnuson J."/>
            <person name="LaBoissiere S."/>
            <person name="Clutterbuck A.J."/>
            <person name="Martinez D."/>
            <person name="Wogulis M."/>
            <person name="de Leon A.L."/>
            <person name="Rey M.W."/>
            <person name="Tsang A."/>
        </authorList>
    </citation>
    <scope>NUCLEOTIDE SEQUENCE [LARGE SCALE GENOMIC DNA]</scope>
    <source>
        <strain evidence="15">ATCC 38088 / NRRL 8126</strain>
    </source>
</reference>
<feature type="binding site" evidence="13">
    <location>
        <position position="508"/>
    </location>
    <ligand>
        <name>Zn(2+)</name>
        <dbReference type="ChEBI" id="CHEBI:29105"/>
        <note>catalytic</note>
    </ligand>
</feature>
<dbReference type="GO" id="GO:0006508">
    <property type="term" value="P:proteolysis"/>
    <property type="evidence" value="ECO:0007669"/>
    <property type="project" value="UniProtKB-KW"/>
</dbReference>
<evidence type="ECO:0000256" key="8">
    <source>
        <dbReference type="ARBA" id="ARBA00022801"/>
    </source>
</evidence>
<dbReference type="PANTHER" id="PTHR23422">
    <property type="entry name" value="DIPEPTIDYL PEPTIDASE III-RELATED"/>
    <property type="match status" value="1"/>
</dbReference>
<keyword evidence="8 11" id="KW-0378">Hydrolase</keyword>
<dbReference type="GO" id="GO:0046872">
    <property type="term" value="F:metal ion binding"/>
    <property type="evidence" value="ECO:0007669"/>
    <property type="project" value="UniProtKB-KW"/>
</dbReference>
<gene>
    <name evidence="14" type="ORF">THITE_2147951</name>
</gene>
<dbReference type="HOGENOM" id="CLU_011977_1_0_1"/>
<evidence type="ECO:0000313" key="15">
    <source>
        <dbReference type="Proteomes" id="UP000008181"/>
    </source>
</evidence>
<keyword evidence="7 11" id="KW-0479">Metal-binding</keyword>
<dbReference type="EC" id="3.4.14.4" evidence="11"/>
<keyword evidence="10 11" id="KW-0482">Metalloprotease</keyword>
<dbReference type="OrthoDB" id="4694525at2759"/>
<evidence type="ECO:0000256" key="6">
    <source>
        <dbReference type="ARBA" id="ARBA00022670"/>
    </source>
</evidence>
<keyword evidence="5 11" id="KW-0963">Cytoplasm</keyword>
<proteinExistence type="inferred from homology"/>
<dbReference type="GO" id="GO:0004177">
    <property type="term" value="F:aminopeptidase activity"/>
    <property type="evidence" value="ECO:0007669"/>
    <property type="project" value="UniProtKB-KW"/>
</dbReference>
<dbReference type="InterPro" id="IPR039461">
    <property type="entry name" value="Peptidase_M49"/>
</dbReference>
<dbReference type="GO" id="GO:0008239">
    <property type="term" value="F:dipeptidyl-peptidase activity"/>
    <property type="evidence" value="ECO:0007669"/>
    <property type="project" value="UniProtKB-UniRule"/>
</dbReference>
<accession>G2RHG9</accession>
<dbReference type="InterPro" id="IPR005317">
    <property type="entry name" value="Dipeptidyl-peptase3"/>
</dbReference>
<evidence type="ECO:0000256" key="12">
    <source>
        <dbReference type="PIRSR" id="PIRSR007828-1"/>
    </source>
</evidence>
<evidence type="ECO:0000256" key="9">
    <source>
        <dbReference type="ARBA" id="ARBA00022833"/>
    </source>
</evidence>
<evidence type="ECO:0000313" key="14">
    <source>
        <dbReference type="EMBL" id="AEO71281.1"/>
    </source>
</evidence>
<evidence type="ECO:0000256" key="7">
    <source>
        <dbReference type="ARBA" id="ARBA00022723"/>
    </source>
</evidence>
<evidence type="ECO:0000256" key="3">
    <source>
        <dbReference type="ARBA" id="ARBA00010200"/>
    </source>
</evidence>
<name>G2RHG9_THETT</name>
<dbReference type="EMBL" id="CP003014">
    <property type="protein sequence ID" value="AEO71281.1"/>
    <property type="molecule type" value="Genomic_DNA"/>
</dbReference>
<dbReference type="GO" id="GO:0008235">
    <property type="term" value="F:metalloexopeptidase activity"/>
    <property type="evidence" value="ECO:0007669"/>
    <property type="project" value="InterPro"/>
</dbReference>
<dbReference type="GO" id="GO:0005737">
    <property type="term" value="C:cytoplasm"/>
    <property type="evidence" value="ECO:0007669"/>
    <property type="project" value="UniProtKB-SubCell"/>
</dbReference>
<evidence type="ECO:0000256" key="13">
    <source>
        <dbReference type="PIRSR" id="PIRSR007828-2"/>
    </source>
</evidence>
<comment type="subcellular location">
    <subcellularLocation>
        <location evidence="2">Cytoplasm</location>
    </subcellularLocation>
</comment>
<comment type="catalytic activity">
    <reaction evidence="1 11">
        <text>Release of an N-terminal dipeptide from a peptide comprising four or more residues, with broad specificity. Also acts on dipeptidyl 2-naphthylamides.</text>
        <dbReference type="EC" id="3.4.14.4"/>
    </reaction>
</comment>
<dbReference type="Pfam" id="PF03571">
    <property type="entry name" value="Peptidase_M49"/>
    <property type="match status" value="1"/>
</dbReference>
<organism evidence="14 15">
    <name type="scientific">Thermothielavioides terrestris (strain ATCC 38088 / NRRL 8126)</name>
    <name type="common">Thielavia terrestris</name>
    <dbReference type="NCBI Taxonomy" id="578455"/>
    <lineage>
        <taxon>Eukaryota</taxon>
        <taxon>Fungi</taxon>
        <taxon>Dikarya</taxon>
        <taxon>Ascomycota</taxon>
        <taxon>Pezizomycotina</taxon>
        <taxon>Sordariomycetes</taxon>
        <taxon>Sordariomycetidae</taxon>
        <taxon>Sordariales</taxon>
        <taxon>Chaetomiaceae</taxon>
        <taxon>Thermothielavioides</taxon>
        <taxon>Thermothielavioides terrestris</taxon>
    </lineage>
</organism>
<protein>
    <recommendedName>
        <fullName evidence="11">Dipeptidyl peptidase 3</fullName>
        <ecNumber evidence="11">3.4.14.4</ecNumber>
    </recommendedName>
    <alternativeName>
        <fullName evidence="11">Dipeptidyl aminopeptidase III</fullName>
    </alternativeName>
    <alternativeName>
        <fullName evidence="11">Dipeptidyl peptidase III</fullName>
    </alternativeName>
</protein>
<keyword evidence="15" id="KW-1185">Reference proteome</keyword>
<keyword evidence="4 11" id="KW-0031">Aminopeptidase</keyword>
<evidence type="ECO:0000256" key="4">
    <source>
        <dbReference type="ARBA" id="ARBA00022438"/>
    </source>
</evidence>
<dbReference type="Proteomes" id="UP000008181">
    <property type="component" value="Chromosome 6"/>
</dbReference>
<dbReference type="RefSeq" id="XP_003657617.1">
    <property type="nucleotide sequence ID" value="XM_003657569.1"/>
</dbReference>
<sequence>MAVKEIQVFRLDVGEHFGRLTEQEQRYAHHMARAAWLGARIILSQVSPESPAIFDFILELHRACGGKWQTLAEAGHISSEDLQQFLTYAATFLSNIGNYFGSGDQKFVPGLSDAALRKLACISPKLTQLYDEISPAISAIPPFSLGFPSATTQSSYYLGALTPQEITSVDRLLEQQSIFPENTRLQKPADTTTGGTTSTPTINILVASAQPTPPPTRLPSTIPTTKANIHLRKGDHSGPLRAICTELSFASAHAATEAQRAVLRGYLASFETGDLHAYRAAQRAWVRDITPRVESVLGFVEPYRDPAGVRGEFEGIVGFVDAEGEKGLARLAVGDGGRWLVRRLPWVIASGGEGGEGGGGMGPFEKDGVEANGLASVHALAYCSSIIFPGINLPNYNDIRQEVGFKNIIFANRMRVESQAKQYPFIDPAEAETFAKHKFPAYYWWVVLHEILGHGTGRMLVESAEGKYNFDINNPPINPLTGEPITSWYKPGQTWTGQFGDLATTVDECRAELVGAYLMDDPEVLALLGFTEDLEIRAEDLTYNLYQQLGVDGLRGLANFNVDSGKWGQAHSRAHFAILQCLLRNGDGVITVTHDKAARSLTVRVDRSKIRTHGKPALGAMLLRLHMYRCTADVAACRTYYEDLSRVDEEHLAWREAVLANKPPPLVFVQANTFLEGDRVVLKEYEPTVEGVIQSWAERMV</sequence>
<keyword evidence="6 11" id="KW-0645">Protease</keyword>
<evidence type="ECO:0000256" key="1">
    <source>
        <dbReference type="ARBA" id="ARBA00001336"/>
    </source>
</evidence>
<dbReference type="STRING" id="578455.G2RHG9"/>
<dbReference type="PANTHER" id="PTHR23422:SF11">
    <property type="entry name" value="DIPEPTIDYL PEPTIDASE 3"/>
    <property type="match status" value="1"/>
</dbReference>
<dbReference type="eggNOG" id="KOG3675">
    <property type="taxonomic scope" value="Eukaryota"/>
</dbReference>
<dbReference type="GeneID" id="11523218"/>
<dbReference type="PIRSF" id="PIRSF007828">
    <property type="entry name" value="Dipeptidyl-peptidase_III"/>
    <property type="match status" value="1"/>
</dbReference>
<keyword evidence="9 11" id="KW-0862">Zinc</keyword>
<evidence type="ECO:0000256" key="10">
    <source>
        <dbReference type="ARBA" id="ARBA00023049"/>
    </source>
</evidence>
<comment type="cofactor">
    <cofactor evidence="11 13">
        <name>Zn(2+)</name>
        <dbReference type="ChEBI" id="CHEBI:29105"/>
    </cofactor>
    <text evidence="11 13">Binds 1 zinc ion per subunit.</text>
</comment>
<dbReference type="AlphaFoldDB" id="G2RHG9"/>
<evidence type="ECO:0000256" key="11">
    <source>
        <dbReference type="PIRNR" id="PIRNR007828"/>
    </source>
</evidence>
<feature type="binding site" evidence="13">
    <location>
        <position position="454"/>
    </location>
    <ligand>
        <name>Zn(2+)</name>
        <dbReference type="ChEBI" id="CHEBI:29105"/>
        <note>catalytic</note>
    </ligand>
</feature>
<feature type="active site" evidence="12">
    <location>
        <position position="450"/>
    </location>
</feature>